<keyword evidence="7" id="KW-1185">Reference proteome</keyword>
<keyword evidence="2 6" id="KW-0456">Lyase</keyword>
<dbReference type="InterPro" id="IPR008397">
    <property type="entry name" value="Alginate_lyase_dom"/>
</dbReference>
<feature type="domain" description="Alginate lyase" evidence="5">
    <location>
        <begin position="144"/>
        <end position="366"/>
    </location>
</feature>
<dbReference type="OrthoDB" id="99456at2"/>
<dbReference type="Gene3D" id="1.50.10.100">
    <property type="entry name" value="Chondroitin AC/alginate lyase"/>
    <property type="match status" value="1"/>
</dbReference>
<dbReference type="RefSeq" id="WP_123813976.1">
    <property type="nucleotide sequence ID" value="NZ_RKQZ01000001.1"/>
</dbReference>
<protein>
    <submittedName>
        <fullName evidence="6">Alginate lyase</fullName>
    </submittedName>
</protein>
<feature type="region of interest" description="Disordered" evidence="3">
    <location>
        <begin position="32"/>
        <end position="76"/>
    </location>
</feature>
<feature type="compositionally biased region" description="Polar residues" evidence="3">
    <location>
        <begin position="35"/>
        <end position="48"/>
    </location>
</feature>
<comment type="caution">
    <text evidence="6">The sequence shown here is derived from an EMBL/GenBank/DDBJ whole genome shotgun (WGS) entry which is preliminary data.</text>
</comment>
<evidence type="ECO:0000313" key="7">
    <source>
        <dbReference type="Proteomes" id="UP000280501"/>
    </source>
</evidence>
<feature type="region of interest" description="Disordered" evidence="3">
    <location>
        <begin position="429"/>
        <end position="448"/>
    </location>
</feature>
<evidence type="ECO:0000256" key="1">
    <source>
        <dbReference type="ARBA" id="ARBA00022729"/>
    </source>
</evidence>
<evidence type="ECO:0000313" key="6">
    <source>
        <dbReference type="EMBL" id="RPF20870.1"/>
    </source>
</evidence>
<name>A0A3N4YQV6_9MICO</name>
<reference evidence="6 7" key="1">
    <citation type="submission" date="2018-11" db="EMBL/GenBank/DDBJ databases">
        <title>Sequencing the genomes of 1000 actinobacteria strains.</title>
        <authorList>
            <person name="Klenk H.-P."/>
        </authorList>
    </citation>
    <scope>NUCLEOTIDE SEQUENCE [LARGE SCALE GENOMIC DNA]</scope>
    <source>
        <strain evidence="6 7">DSM 15700</strain>
    </source>
</reference>
<dbReference type="AlphaFoldDB" id="A0A3N4YQV6"/>
<feature type="compositionally biased region" description="Gly residues" evidence="3">
    <location>
        <begin position="65"/>
        <end position="76"/>
    </location>
</feature>
<evidence type="ECO:0000256" key="2">
    <source>
        <dbReference type="ARBA" id="ARBA00023239"/>
    </source>
</evidence>
<dbReference type="InterPro" id="IPR008929">
    <property type="entry name" value="Chondroitin_lyas"/>
</dbReference>
<dbReference type="PROSITE" id="PS51257">
    <property type="entry name" value="PROKAR_LIPOPROTEIN"/>
    <property type="match status" value="1"/>
</dbReference>
<sequence length="448" mass="48393">MRLSLALVLTVLIAVSGCAQNPVGVDRAIAEPKAEQSSASEPGVTRSSDLPDAVSEVRPAPAEAGPGGSGSSGGAGFVHPGVFVDQVLLDAMESRVAQGEHPARQVFDEMTASEWGALDHRAEPRNVVECGAHQVPDHGCTEERRDAHAAYAQALAWSVTGDQVHARKSIEIMNAWSATIREHTNTNARLQAAWAGAVWARAAEIIRHTGAGWPETDVERFERMLRDVYLPQVTERSYANGNWELAMTEAAVGIAVFLDDREVYDRAVSVFHDRARAYVYLESDGVLPREASGSPYDKEHEIIAFWQGQDDFRDGVAQETCRDFSHTGLGLTAMSHVLMTTAVQGDDLYPRVGPRLAAALELHAEIAVTGEVPSWLCGGSVDGRLEYLPSAALSVLAGRFGCSMTWSRRHDESWSTFGTNELLTAWEPLTHGAPATPRGSADSSVCPR</sequence>
<dbReference type="GO" id="GO:0042597">
    <property type="term" value="C:periplasmic space"/>
    <property type="evidence" value="ECO:0007669"/>
    <property type="project" value="InterPro"/>
</dbReference>
<evidence type="ECO:0000256" key="3">
    <source>
        <dbReference type="SAM" id="MobiDB-lite"/>
    </source>
</evidence>
<dbReference type="Proteomes" id="UP000280501">
    <property type="component" value="Unassembled WGS sequence"/>
</dbReference>
<gene>
    <name evidence="6" type="ORF">EDD34_1477</name>
</gene>
<feature type="chain" id="PRO_5038620703" evidence="4">
    <location>
        <begin position="20"/>
        <end position="448"/>
    </location>
</feature>
<organism evidence="6 7">
    <name type="scientific">Myceligenerans xiligouense</name>
    <dbReference type="NCBI Taxonomy" id="253184"/>
    <lineage>
        <taxon>Bacteria</taxon>
        <taxon>Bacillati</taxon>
        <taxon>Actinomycetota</taxon>
        <taxon>Actinomycetes</taxon>
        <taxon>Micrococcales</taxon>
        <taxon>Promicromonosporaceae</taxon>
        <taxon>Myceligenerans</taxon>
    </lineage>
</organism>
<evidence type="ECO:0000256" key="4">
    <source>
        <dbReference type="SAM" id="SignalP"/>
    </source>
</evidence>
<feature type="signal peptide" evidence="4">
    <location>
        <begin position="1"/>
        <end position="19"/>
    </location>
</feature>
<dbReference type="GO" id="GO:0016829">
    <property type="term" value="F:lyase activity"/>
    <property type="evidence" value="ECO:0007669"/>
    <property type="project" value="UniProtKB-KW"/>
</dbReference>
<dbReference type="EMBL" id="RKQZ01000001">
    <property type="protein sequence ID" value="RPF20870.1"/>
    <property type="molecule type" value="Genomic_DNA"/>
</dbReference>
<accession>A0A3N4YQV6</accession>
<evidence type="ECO:0000259" key="5">
    <source>
        <dbReference type="Pfam" id="PF05426"/>
    </source>
</evidence>
<keyword evidence="1 4" id="KW-0732">Signal</keyword>
<proteinExistence type="predicted"/>
<dbReference type="Pfam" id="PF05426">
    <property type="entry name" value="Alginate_lyase"/>
    <property type="match status" value="1"/>
</dbReference>
<dbReference type="SUPFAM" id="SSF48230">
    <property type="entry name" value="Chondroitin AC/alginate lyase"/>
    <property type="match status" value="1"/>
</dbReference>